<organism evidence="2 3">
    <name type="scientific">Teladorsagia circumcincta</name>
    <name type="common">Brown stomach worm</name>
    <name type="synonym">Ostertagia circumcincta</name>
    <dbReference type="NCBI Taxonomy" id="45464"/>
    <lineage>
        <taxon>Eukaryota</taxon>
        <taxon>Metazoa</taxon>
        <taxon>Ecdysozoa</taxon>
        <taxon>Nematoda</taxon>
        <taxon>Chromadorea</taxon>
        <taxon>Rhabditida</taxon>
        <taxon>Rhabditina</taxon>
        <taxon>Rhabditomorpha</taxon>
        <taxon>Strongyloidea</taxon>
        <taxon>Trichostrongylidae</taxon>
        <taxon>Teladorsagia</taxon>
    </lineage>
</organism>
<evidence type="ECO:0000313" key="3">
    <source>
        <dbReference type="Proteomes" id="UP000230423"/>
    </source>
</evidence>
<accession>A0A2G9TZV6</accession>
<keyword evidence="1" id="KW-0812">Transmembrane</keyword>
<dbReference type="Proteomes" id="UP000230423">
    <property type="component" value="Unassembled WGS sequence"/>
</dbReference>
<dbReference type="OrthoDB" id="6252479at2759"/>
<evidence type="ECO:0000313" key="2">
    <source>
        <dbReference type="EMBL" id="PIO63504.1"/>
    </source>
</evidence>
<dbReference type="AlphaFoldDB" id="A0A2G9TZV6"/>
<reference evidence="2 3" key="1">
    <citation type="submission" date="2015-09" db="EMBL/GenBank/DDBJ databases">
        <title>Draft genome of the parasitic nematode Teladorsagia circumcincta isolate WARC Sus (inbred).</title>
        <authorList>
            <person name="Mitreva M."/>
        </authorList>
    </citation>
    <scope>NUCLEOTIDE SEQUENCE [LARGE SCALE GENOMIC DNA]</scope>
    <source>
        <strain evidence="2 3">S</strain>
    </source>
</reference>
<evidence type="ECO:0000256" key="1">
    <source>
        <dbReference type="SAM" id="Phobius"/>
    </source>
</evidence>
<dbReference type="EMBL" id="KZ350821">
    <property type="protein sequence ID" value="PIO63504.1"/>
    <property type="molecule type" value="Genomic_DNA"/>
</dbReference>
<feature type="transmembrane region" description="Helical" evidence="1">
    <location>
        <begin position="190"/>
        <end position="214"/>
    </location>
</feature>
<proteinExistence type="predicted"/>
<keyword evidence="3" id="KW-1185">Reference proteome</keyword>
<sequence length="237" mass="27013">MLRAVVAFETERTFSPQLPMETTCEAPRFQLPPLKVLNVLSAIHLIMYNSLRPKMGLVCLTALHQHCFSLIQSAVKKLQDALKADHPEGQMQVFFSEPERDIRNATRSAQVLHFKAAFLFDILTSVCFHVVMNERVQNERSAISALSQSAVENSQLSRLYHSYNVVNIERCEATSMPMVRQSSFQLPTQVLLLIAGVAILVVLLVALITYICFVRRYKHHLRMKQKQMKGRVTTSNR</sequence>
<keyword evidence="1" id="KW-0472">Membrane</keyword>
<name>A0A2G9TZV6_TELCI</name>
<gene>
    <name evidence="2" type="ORF">TELCIR_14895</name>
</gene>
<protein>
    <submittedName>
        <fullName evidence="2">Uncharacterized protein</fullName>
    </submittedName>
</protein>
<keyword evidence="1" id="KW-1133">Transmembrane helix</keyword>